<dbReference type="Proteomes" id="UP000050509">
    <property type="component" value="Unassembled WGS sequence"/>
</dbReference>
<evidence type="ECO:0000313" key="2">
    <source>
        <dbReference type="Proteomes" id="UP000050509"/>
    </source>
</evidence>
<comment type="caution">
    <text evidence="1">The sequence shown here is derived from an EMBL/GenBank/DDBJ whole genome shotgun (WGS) entry which is preliminary data.</text>
</comment>
<accession>A0A0N8PSM7</accession>
<name>A0A0N8PSM7_9CHLR</name>
<sequence>CRIARVDVCPACDLFVGPTQGHFCAQTRGDGRRALGMSASFDPLSGMVVIGQDDRGDVTLSLAEFLRRCNITLDDVQRAHGAPGASPVAKANWKIRKRGTGLFSTGGASPRFTRAGKIWAPRGHIMAHLRTYAESAAFQQRHPKPRDDAELLRYLPDDWEVVAFPIELAPATALTLSDFLASRASR</sequence>
<gene>
    <name evidence="1" type="ORF">SE17_11265</name>
</gene>
<dbReference type="EMBL" id="LJCR01000326">
    <property type="protein sequence ID" value="KPV53157.1"/>
    <property type="molecule type" value="Genomic_DNA"/>
</dbReference>
<evidence type="ECO:0000313" key="1">
    <source>
        <dbReference type="EMBL" id="KPV53157.1"/>
    </source>
</evidence>
<keyword evidence="2" id="KW-1185">Reference proteome</keyword>
<feature type="non-terminal residue" evidence="1">
    <location>
        <position position="1"/>
    </location>
</feature>
<proteinExistence type="predicted"/>
<organism evidence="1 2">
    <name type="scientific">Kouleothrix aurantiaca</name>
    <dbReference type="NCBI Taxonomy" id="186479"/>
    <lineage>
        <taxon>Bacteria</taxon>
        <taxon>Bacillati</taxon>
        <taxon>Chloroflexota</taxon>
        <taxon>Chloroflexia</taxon>
        <taxon>Chloroflexales</taxon>
        <taxon>Roseiflexineae</taxon>
        <taxon>Roseiflexaceae</taxon>
        <taxon>Kouleothrix</taxon>
    </lineage>
</organism>
<reference evidence="1 2" key="1">
    <citation type="submission" date="2015-09" db="EMBL/GenBank/DDBJ databases">
        <title>Draft genome sequence of Kouleothrix aurantiaca JCM 19913.</title>
        <authorList>
            <person name="Hemp J."/>
        </authorList>
    </citation>
    <scope>NUCLEOTIDE SEQUENCE [LARGE SCALE GENOMIC DNA]</scope>
    <source>
        <strain evidence="1 2">COM-B</strain>
    </source>
</reference>
<dbReference type="AlphaFoldDB" id="A0A0N8PSM7"/>
<protein>
    <submittedName>
        <fullName evidence="1">Uncharacterized protein</fullName>
    </submittedName>
</protein>